<dbReference type="InterPro" id="IPR029062">
    <property type="entry name" value="Class_I_gatase-like"/>
</dbReference>
<gene>
    <name evidence="2" type="ORF">OHC33_000656</name>
</gene>
<evidence type="ECO:0000313" key="2">
    <source>
        <dbReference type="EMBL" id="KAK5958813.1"/>
    </source>
</evidence>
<dbReference type="PANTHER" id="PTHR42695">
    <property type="entry name" value="GLUTAMINE AMIDOTRANSFERASE YLR126C-RELATED"/>
    <property type="match status" value="1"/>
</dbReference>
<protein>
    <recommendedName>
        <fullName evidence="1">Glutamine amidotransferase domain-containing protein</fullName>
    </recommendedName>
</protein>
<evidence type="ECO:0000313" key="3">
    <source>
        <dbReference type="Proteomes" id="UP001316803"/>
    </source>
</evidence>
<dbReference type="PANTHER" id="PTHR42695:SF4">
    <property type="entry name" value="GLUTAMINE AMIDOTRANSFERASE DOMAIN-CONTAINING PROTEIN"/>
    <property type="match status" value="1"/>
</dbReference>
<sequence length="308" mass="34570">MSVGNPDSNSLGINLSSEKIDEEVNIPSDADTKDAVHILVLETDEPHPETADRKGDFSDIFHDLFTKAGAEHKPPLKITTSDHYIVDDPDNKHYGHVPAASEIPESCHAILITGSMYDAHGDDKWVHQLLDLLKELWQTRPDMLFSGVCFGHQILARMLGSKVEVEAGGKWELAHTEMELSEIGQKLFRTNEKKLYLHQMHQDQVTTKPDPSSTDLLKEGQNVHIWASSEHTEIQGLYIRDRLFTSQGHLGFDESMVHTQIEMREESGGIKDSETAEEGKEKAHMKHDGLVVAAAILRFFHGEDHDVD</sequence>
<dbReference type="AlphaFoldDB" id="A0AAN8F856"/>
<name>A0AAN8F856_9EURO</name>
<dbReference type="Proteomes" id="UP001316803">
    <property type="component" value="Unassembled WGS sequence"/>
</dbReference>
<dbReference type="InterPro" id="IPR044992">
    <property type="entry name" value="ChyE-like"/>
</dbReference>
<reference evidence="2 3" key="1">
    <citation type="submission" date="2022-12" db="EMBL/GenBank/DDBJ databases">
        <title>Genomic features and morphological characterization of a novel Knufia sp. strain isolated from spacecraft assembly facility.</title>
        <authorList>
            <person name="Teixeira M."/>
            <person name="Chander A.M."/>
            <person name="Stajich J.E."/>
            <person name="Venkateswaran K."/>
        </authorList>
    </citation>
    <scope>NUCLEOTIDE SEQUENCE [LARGE SCALE GENOMIC DNA]</scope>
    <source>
        <strain evidence="2 3">FJI-L2-BK-P2</strain>
    </source>
</reference>
<organism evidence="2 3">
    <name type="scientific">Knufia fluminis</name>
    <dbReference type="NCBI Taxonomy" id="191047"/>
    <lineage>
        <taxon>Eukaryota</taxon>
        <taxon>Fungi</taxon>
        <taxon>Dikarya</taxon>
        <taxon>Ascomycota</taxon>
        <taxon>Pezizomycotina</taxon>
        <taxon>Eurotiomycetes</taxon>
        <taxon>Chaetothyriomycetidae</taxon>
        <taxon>Chaetothyriales</taxon>
        <taxon>Trichomeriaceae</taxon>
        <taxon>Knufia</taxon>
    </lineage>
</organism>
<proteinExistence type="predicted"/>
<dbReference type="SUPFAM" id="SSF52317">
    <property type="entry name" value="Class I glutamine amidotransferase-like"/>
    <property type="match status" value="1"/>
</dbReference>
<comment type="caution">
    <text evidence="2">The sequence shown here is derived from an EMBL/GenBank/DDBJ whole genome shotgun (WGS) entry which is preliminary data.</text>
</comment>
<evidence type="ECO:0000259" key="1">
    <source>
        <dbReference type="Pfam" id="PF00117"/>
    </source>
</evidence>
<accession>A0AAN8F856</accession>
<dbReference type="Pfam" id="PF00117">
    <property type="entry name" value="GATase"/>
    <property type="match status" value="1"/>
</dbReference>
<dbReference type="InterPro" id="IPR017926">
    <property type="entry name" value="GATASE"/>
</dbReference>
<dbReference type="GO" id="GO:0005829">
    <property type="term" value="C:cytosol"/>
    <property type="evidence" value="ECO:0007669"/>
    <property type="project" value="TreeGrafter"/>
</dbReference>
<dbReference type="EMBL" id="JAKLMC020000001">
    <property type="protein sequence ID" value="KAK5958813.1"/>
    <property type="molecule type" value="Genomic_DNA"/>
</dbReference>
<keyword evidence="3" id="KW-1185">Reference proteome</keyword>
<feature type="domain" description="Glutamine amidotransferase" evidence="1">
    <location>
        <begin position="106"/>
        <end position="249"/>
    </location>
</feature>
<dbReference type="GO" id="GO:0005634">
    <property type="term" value="C:nucleus"/>
    <property type="evidence" value="ECO:0007669"/>
    <property type="project" value="TreeGrafter"/>
</dbReference>
<dbReference type="Gene3D" id="3.40.50.880">
    <property type="match status" value="1"/>
</dbReference>